<evidence type="ECO:0000256" key="3">
    <source>
        <dbReference type="ARBA" id="ARBA00022771"/>
    </source>
</evidence>
<evidence type="ECO:0000313" key="7">
    <source>
        <dbReference type="Proteomes" id="UP000467841"/>
    </source>
</evidence>
<comment type="caution">
    <text evidence="6">The sequence shown here is derived from an EMBL/GenBank/DDBJ whole genome shotgun (WGS) entry which is preliminary data.</text>
</comment>
<dbReference type="InterPro" id="IPR050652">
    <property type="entry name" value="AN1_A20_ZnFinger"/>
</dbReference>
<dbReference type="AlphaFoldDB" id="A0A6D2JXX6"/>
<dbReference type="GO" id="GO:0003677">
    <property type="term" value="F:DNA binding"/>
    <property type="evidence" value="ECO:0007669"/>
    <property type="project" value="InterPro"/>
</dbReference>
<dbReference type="EMBL" id="CACVBM020001236">
    <property type="protein sequence ID" value="CAA7040886.1"/>
    <property type="molecule type" value="Genomic_DNA"/>
</dbReference>
<feature type="domain" description="A20-type" evidence="5">
    <location>
        <begin position="15"/>
        <end position="49"/>
    </location>
</feature>
<keyword evidence="7" id="KW-1185">Reference proteome</keyword>
<dbReference type="SUPFAM" id="SSF57716">
    <property type="entry name" value="Glucocorticoid receptor-like (DNA-binding domain)"/>
    <property type="match status" value="1"/>
</dbReference>
<protein>
    <recommendedName>
        <fullName evidence="5">A20-type domain-containing protein</fullName>
    </recommendedName>
</protein>
<dbReference type="PANTHER" id="PTHR10634">
    <property type="entry name" value="AN1-TYPE ZINC FINGER PROTEIN"/>
    <property type="match status" value="1"/>
</dbReference>
<accession>A0A6D2JXX6</accession>
<dbReference type="GO" id="GO:0008270">
    <property type="term" value="F:zinc ion binding"/>
    <property type="evidence" value="ECO:0007669"/>
    <property type="project" value="UniProtKB-KW"/>
</dbReference>
<dbReference type="SMART" id="SM00737">
    <property type="entry name" value="ML"/>
    <property type="match status" value="1"/>
</dbReference>
<gene>
    <name evidence="6" type="ORF">MERR_LOCUS28121</name>
</gene>
<comment type="function">
    <text evidence="1">May be involved in environmental stress response.</text>
</comment>
<dbReference type="Pfam" id="PF02221">
    <property type="entry name" value="E1_DerP2_DerF2"/>
    <property type="match status" value="1"/>
</dbReference>
<keyword evidence="4" id="KW-0862">Zinc</keyword>
<dbReference type="SMART" id="SM00259">
    <property type="entry name" value="ZnF_A20"/>
    <property type="match status" value="1"/>
</dbReference>
<evidence type="ECO:0000256" key="4">
    <source>
        <dbReference type="ARBA" id="ARBA00022833"/>
    </source>
</evidence>
<dbReference type="PROSITE" id="PS51036">
    <property type="entry name" value="ZF_A20"/>
    <property type="match status" value="1"/>
</dbReference>
<organism evidence="6 7">
    <name type="scientific">Microthlaspi erraticum</name>
    <dbReference type="NCBI Taxonomy" id="1685480"/>
    <lineage>
        <taxon>Eukaryota</taxon>
        <taxon>Viridiplantae</taxon>
        <taxon>Streptophyta</taxon>
        <taxon>Embryophyta</taxon>
        <taxon>Tracheophyta</taxon>
        <taxon>Spermatophyta</taxon>
        <taxon>Magnoliopsida</taxon>
        <taxon>eudicotyledons</taxon>
        <taxon>Gunneridae</taxon>
        <taxon>Pentapetalae</taxon>
        <taxon>rosids</taxon>
        <taxon>malvids</taxon>
        <taxon>Brassicales</taxon>
        <taxon>Brassicaceae</taxon>
        <taxon>Coluteocarpeae</taxon>
        <taxon>Microthlaspi</taxon>
    </lineage>
</organism>
<proteinExistence type="predicted"/>
<dbReference type="Gene3D" id="1.20.5.4770">
    <property type="match status" value="1"/>
</dbReference>
<keyword evidence="2" id="KW-0479">Metal-binding</keyword>
<reference evidence="6" key="1">
    <citation type="submission" date="2020-01" db="EMBL/GenBank/DDBJ databases">
        <authorList>
            <person name="Mishra B."/>
        </authorList>
    </citation>
    <scope>NUCLEOTIDE SEQUENCE [LARGE SCALE GENOMIC DNA]</scope>
</reference>
<evidence type="ECO:0000259" key="5">
    <source>
        <dbReference type="PROSITE" id="PS51036"/>
    </source>
</evidence>
<dbReference type="InterPro" id="IPR003172">
    <property type="entry name" value="ML_dom"/>
</dbReference>
<dbReference type="InterPro" id="IPR002653">
    <property type="entry name" value="Znf_A20"/>
</dbReference>
<sequence>MDSEKNEEDSKSFSPSEPKLCFNGCGFFGTAANMNLCSKCYHDLRITEEQAASAKTAVASSSTNSRFSDGGETTAFSPQQSTRFHRSKDPWRFRALFIFVSLFFLPASHGIDFEYCNGSGYDYISVAGVEISYVEPNNVTTISIAGSTSGGYLYLENVRLYFKVPYFKTTGEESIIYSKYYKINKVCNKTRCPFDSSTFELNLPVLPSSDLPRVDYKVEISLLDGVERVAMCIAMNFPAYSSPSFSSA</sequence>
<dbReference type="Proteomes" id="UP000467841">
    <property type="component" value="Unassembled WGS sequence"/>
</dbReference>
<evidence type="ECO:0000256" key="1">
    <source>
        <dbReference type="ARBA" id="ARBA00003732"/>
    </source>
</evidence>
<keyword evidence="3" id="KW-0863">Zinc-finger</keyword>
<dbReference type="GO" id="GO:0043161">
    <property type="term" value="P:proteasome-mediated ubiquitin-dependent protein catabolic process"/>
    <property type="evidence" value="ECO:0007669"/>
    <property type="project" value="TreeGrafter"/>
</dbReference>
<dbReference type="PANTHER" id="PTHR10634:SF116">
    <property type="entry name" value="ZINC FINGER A20 AND AN1 DOMAIN-CONTAINING STRESS-ASSOCIATED PROTEIN 1"/>
    <property type="match status" value="1"/>
</dbReference>
<dbReference type="OrthoDB" id="428577at2759"/>
<evidence type="ECO:0000256" key="2">
    <source>
        <dbReference type="ARBA" id="ARBA00022723"/>
    </source>
</evidence>
<evidence type="ECO:0000313" key="6">
    <source>
        <dbReference type="EMBL" id="CAA7040886.1"/>
    </source>
</evidence>
<name>A0A6D2JXX6_9BRAS</name>
<dbReference type="Pfam" id="PF01754">
    <property type="entry name" value="zf-A20"/>
    <property type="match status" value="1"/>
</dbReference>